<dbReference type="GO" id="GO:0003729">
    <property type="term" value="F:mRNA binding"/>
    <property type="evidence" value="ECO:0007669"/>
    <property type="project" value="TreeGrafter"/>
</dbReference>
<feature type="compositionally biased region" description="Low complexity" evidence="4">
    <location>
        <begin position="35"/>
        <end position="47"/>
    </location>
</feature>
<sequence>MASLDDADVLFQDIYGEDSDDETKAIRQELPKEVASTTQATSTATSTVKADDSAHTIIQQPNETSIEVPSSSNTGGLGESPKEISGSGLTSVAIGRQLQEKSEFFNRDQGKMFVGGLNWETSEDKLKEYFSKFGEIIDLTIMRDNVTGRSRGFGFLTFKSSSSVDEVVKTQHILDGKVIDPKRAIPREEQDKTGKIFVGGIAPEVTEKDFDEFFSKFGNVIDAQLMIDKDTRRSRGFGFVTYDSPEAVDNVCQNQYLELKGRRMEIKRAEPRGQQQQRLGGVRGYNANTAIKLQNPPGGYQQYSNAYPGETTQAMNGAGYTPEIMQQYWQYWLQFQQMQRANGQSGNQNMNPEQSQQMLAMISQQMEGQGPNGPATQTQEKASNQGVGQAPNAENDNNPDAARERPFRLHSANEDGRINFPKGPRERNNFPSRGGPTGRGGPIGRGGPVGRGGPIGRGGRGGPVNRGGRGGPMGRGGGSSFGRGGSTGPTGANRGAIGTRGSRGGPGGATAPGRGPPFRGGRDSGARGDSHKYGGSYQPY</sequence>
<feature type="domain" description="RRM" evidence="5">
    <location>
        <begin position="194"/>
        <end position="271"/>
    </location>
</feature>
<dbReference type="RefSeq" id="XP_064850810.1">
    <property type="nucleotide sequence ID" value="XM_064994738.1"/>
</dbReference>
<comment type="caution">
    <text evidence="6">The sequence shown here is derived from an EMBL/GenBank/DDBJ whole genome shotgun (WGS) entry which is preliminary data.</text>
</comment>
<dbReference type="Gene3D" id="3.30.70.330">
    <property type="match status" value="2"/>
</dbReference>
<feature type="compositionally biased region" description="Polar residues" evidence="4">
    <location>
        <begin position="374"/>
        <end position="387"/>
    </location>
</feature>
<evidence type="ECO:0000256" key="3">
    <source>
        <dbReference type="PROSITE-ProRule" id="PRU00176"/>
    </source>
</evidence>
<evidence type="ECO:0000256" key="4">
    <source>
        <dbReference type="SAM" id="MobiDB-lite"/>
    </source>
</evidence>
<feature type="domain" description="RRM" evidence="5">
    <location>
        <begin position="110"/>
        <end position="192"/>
    </location>
</feature>
<feature type="region of interest" description="Disordered" evidence="4">
    <location>
        <begin position="29"/>
        <end position="86"/>
    </location>
</feature>
<evidence type="ECO:0000313" key="7">
    <source>
        <dbReference type="Proteomes" id="UP001360560"/>
    </source>
</evidence>
<feature type="compositionally biased region" description="Basic and acidic residues" evidence="4">
    <location>
        <begin position="401"/>
        <end position="428"/>
    </location>
</feature>
<evidence type="ECO:0000259" key="5">
    <source>
        <dbReference type="PROSITE" id="PS50102"/>
    </source>
</evidence>
<name>A0AAV5QH73_9ASCO</name>
<proteinExistence type="predicted"/>
<dbReference type="PROSITE" id="PS50102">
    <property type="entry name" value="RRM"/>
    <property type="match status" value="2"/>
</dbReference>
<dbReference type="GeneID" id="90071789"/>
<gene>
    <name evidence="6" type="ORF">DASC09_011350</name>
</gene>
<organism evidence="6 7">
    <name type="scientific">Saccharomycopsis crataegensis</name>
    <dbReference type="NCBI Taxonomy" id="43959"/>
    <lineage>
        <taxon>Eukaryota</taxon>
        <taxon>Fungi</taxon>
        <taxon>Dikarya</taxon>
        <taxon>Ascomycota</taxon>
        <taxon>Saccharomycotina</taxon>
        <taxon>Saccharomycetes</taxon>
        <taxon>Saccharomycopsidaceae</taxon>
        <taxon>Saccharomycopsis</taxon>
    </lineage>
</organism>
<feature type="compositionally biased region" description="Gly residues" evidence="4">
    <location>
        <begin position="435"/>
        <end position="488"/>
    </location>
</feature>
<evidence type="ECO:0000313" key="6">
    <source>
        <dbReference type="EMBL" id="GMM33810.1"/>
    </source>
</evidence>
<dbReference type="GO" id="GO:0006417">
    <property type="term" value="P:regulation of translation"/>
    <property type="evidence" value="ECO:0007669"/>
    <property type="project" value="TreeGrafter"/>
</dbReference>
<feature type="compositionally biased region" description="Low complexity" evidence="4">
    <location>
        <begin position="489"/>
        <end position="500"/>
    </location>
</feature>
<dbReference type="PANTHER" id="PTHR48032:SF6">
    <property type="entry name" value="RNA-BINDING (RRM_RBD_RNP MOTIFS) FAMILY PROTEIN"/>
    <property type="match status" value="1"/>
</dbReference>
<feature type="region of interest" description="Disordered" evidence="4">
    <location>
        <begin position="366"/>
        <end position="540"/>
    </location>
</feature>
<dbReference type="EMBL" id="BTFZ01000002">
    <property type="protein sequence ID" value="GMM33810.1"/>
    <property type="molecule type" value="Genomic_DNA"/>
</dbReference>
<evidence type="ECO:0000256" key="1">
    <source>
        <dbReference type="ARBA" id="ARBA00022737"/>
    </source>
</evidence>
<dbReference type="InterPro" id="IPR000504">
    <property type="entry name" value="RRM_dom"/>
</dbReference>
<dbReference type="Proteomes" id="UP001360560">
    <property type="component" value="Unassembled WGS sequence"/>
</dbReference>
<feature type="compositionally biased region" description="Gly residues" evidence="4">
    <location>
        <begin position="501"/>
        <end position="510"/>
    </location>
</feature>
<dbReference type="CDD" id="cd12330">
    <property type="entry name" value="RRM2_Hrp1p"/>
    <property type="match status" value="1"/>
</dbReference>
<dbReference type="InterPro" id="IPR034156">
    <property type="entry name" value="Hrp1_RRM1"/>
</dbReference>
<reference evidence="6 7" key="1">
    <citation type="journal article" date="2023" name="Elife">
        <title>Identification of key yeast species and microbe-microbe interactions impacting larval growth of Drosophila in the wild.</title>
        <authorList>
            <person name="Mure A."/>
            <person name="Sugiura Y."/>
            <person name="Maeda R."/>
            <person name="Honda K."/>
            <person name="Sakurai N."/>
            <person name="Takahashi Y."/>
            <person name="Watada M."/>
            <person name="Katoh T."/>
            <person name="Gotoh A."/>
            <person name="Gotoh Y."/>
            <person name="Taniguchi I."/>
            <person name="Nakamura K."/>
            <person name="Hayashi T."/>
            <person name="Katayama T."/>
            <person name="Uemura T."/>
            <person name="Hattori Y."/>
        </authorList>
    </citation>
    <scope>NUCLEOTIDE SEQUENCE [LARGE SCALE GENOMIC DNA]</scope>
    <source>
        <strain evidence="6 7">SC-9</strain>
    </source>
</reference>
<dbReference type="CDD" id="cd12577">
    <property type="entry name" value="RRM1_Hrp1p"/>
    <property type="match status" value="1"/>
</dbReference>
<accession>A0AAV5QH73</accession>
<dbReference type="FunFam" id="3.30.70.330:FF:000025">
    <property type="entry name" value="RNA-binding protein Musashi homolog 2 isoform X1"/>
    <property type="match status" value="1"/>
</dbReference>
<dbReference type="Pfam" id="PF00076">
    <property type="entry name" value="RRM_1"/>
    <property type="match status" value="2"/>
</dbReference>
<dbReference type="PANTHER" id="PTHR48032">
    <property type="entry name" value="RNA-BINDING PROTEIN MUSASHI HOMOLOG RBP6"/>
    <property type="match status" value="1"/>
</dbReference>
<dbReference type="SUPFAM" id="SSF54928">
    <property type="entry name" value="RNA-binding domain, RBD"/>
    <property type="match status" value="2"/>
</dbReference>
<dbReference type="AlphaFoldDB" id="A0AAV5QH73"/>
<evidence type="ECO:0000256" key="2">
    <source>
        <dbReference type="ARBA" id="ARBA00022884"/>
    </source>
</evidence>
<keyword evidence="2 3" id="KW-0694">RNA-binding</keyword>
<feature type="compositionally biased region" description="Basic and acidic residues" evidence="4">
    <location>
        <begin position="520"/>
        <end position="532"/>
    </location>
</feature>
<feature type="compositionally biased region" description="Polar residues" evidence="4">
    <location>
        <begin position="56"/>
        <end position="74"/>
    </location>
</feature>
<protein>
    <submittedName>
        <fullName evidence="6">Hrp1 protein</fullName>
    </submittedName>
</protein>
<dbReference type="InterPro" id="IPR035979">
    <property type="entry name" value="RBD_domain_sf"/>
</dbReference>
<feature type="compositionally biased region" description="Low complexity" evidence="4">
    <location>
        <begin position="390"/>
        <end position="400"/>
    </location>
</feature>
<keyword evidence="7" id="KW-1185">Reference proteome</keyword>
<keyword evidence="1" id="KW-0677">Repeat</keyword>
<dbReference type="SMART" id="SM00360">
    <property type="entry name" value="RRM"/>
    <property type="match status" value="2"/>
</dbReference>
<dbReference type="InterPro" id="IPR012677">
    <property type="entry name" value="Nucleotide-bd_a/b_plait_sf"/>
</dbReference>